<protein>
    <recommendedName>
        <fullName evidence="11">Vacuolar-sorting protein SNF8</fullName>
    </recommendedName>
</protein>
<comment type="similarity">
    <text evidence="3">Belongs to the SNF8 family.</text>
</comment>
<dbReference type="PANTHER" id="PTHR12806">
    <property type="entry name" value="EAP30 SUBUNIT OF ELL COMPLEX"/>
    <property type="match status" value="1"/>
</dbReference>
<comment type="caution">
    <text evidence="9">The sequence shown here is derived from an EMBL/GenBank/DDBJ whole genome shotgun (WGS) entry which is preliminary data.</text>
</comment>
<dbReference type="SUPFAM" id="SSF46785">
    <property type="entry name" value="Winged helix' DNA-binding domain"/>
    <property type="match status" value="2"/>
</dbReference>
<evidence type="ECO:0000256" key="8">
    <source>
        <dbReference type="ARBA" id="ARBA00023136"/>
    </source>
</evidence>
<dbReference type="FunFam" id="1.10.10.10:FF:000397">
    <property type="entry name" value="Vacuolar-sorting protein SNF8"/>
    <property type="match status" value="1"/>
</dbReference>
<dbReference type="InterPro" id="IPR036390">
    <property type="entry name" value="WH_DNA-bd_sf"/>
</dbReference>
<dbReference type="Gene3D" id="1.10.10.10">
    <property type="entry name" value="Winged helix-like DNA-binding domain superfamily/Winged helix DNA-binding domain"/>
    <property type="match status" value="2"/>
</dbReference>
<dbReference type="InterPro" id="IPR016689">
    <property type="entry name" value="ESCRT-2_cplx_Snf8"/>
</dbReference>
<keyword evidence="4" id="KW-0813">Transport</keyword>
<dbReference type="VEuPathDB" id="FungiDB:CJJ09_005430"/>
<dbReference type="VEuPathDB" id="FungiDB:CJJ07_004318"/>
<accession>A0A0L0NU63</accession>
<dbReference type="AlphaFoldDB" id="A0A0L0NU63"/>
<dbReference type="Gene3D" id="6.10.140.180">
    <property type="match status" value="1"/>
</dbReference>
<dbReference type="PANTHER" id="PTHR12806:SF0">
    <property type="entry name" value="VACUOLAR-SORTING PROTEIN SNF8"/>
    <property type="match status" value="1"/>
</dbReference>
<evidence type="ECO:0008006" key="11">
    <source>
        <dbReference type="Google" id="ProtNLM"/>
    </source>
</evidence>
<evidence type="ECO:0000256" key="7">
    <source>
        <dbReference type="ARBA" id="ARBA00022927"/>
    </source>
</evidence>
<name>A0A0L0NU63_CANAR</name>
<dbReference type="VEuPathDB" id="FungiDB:CJI96_0004839"/>
<dbReference type="EMBL" id="LGST01000041">
    <property type="protein sequence ID" value="KND97514.1"/>
    <property type="molecule type" value="Genomic_DNA"/>
</dbReference>
<evidence type="ECO:0000256" key="6">
    <source>
        <dbReference type="ARBA" id="ARBA00022753"/>
    </source>
</evidence>
<evidence type="ECO:0000313" key="10">
    <source>
        <dbReference type="Proteomes" id="UP000037122"/>
    </source>
</evidence>
<dbReference type="InterPro" id="IPR040608">
    <property type="entry name" value="Snf8/Vps36"/>
</dbReference>
<keyword evidence="7" id="KW-0653">Protein transport</keyword>
<evidence type="ECO:0000256" key="3">
    <source>
        <dbReference type="ARBA" id="ARBA00009834"/>
    </source>
</evidence>
<evidence type="ECO:0000256" key="1">
    <source>
        <dbReference type="ARBA" id="ARBA00004481"/>
    </source>
</evidence>
<keyword evidence="5" id="KW-0963">Cytoplasm</keyword>
<sequence length="236" mass="26879">MSRLTPDRDAFSRLGESLTQKHSDELSAQLSVFQSVLVNFALEHGESIQTNSEFQAKFTQICHLIGVDPLELLLISESRLKKKPNLYCGLAIRIVEICQETSDINGGLISMKELRSRLQQELNVPLQVSESDIMKALTTLIDLGEGLELLTINKKRWIRHFTAAGKNGISSDQQKVYALCEFMGGFVSYRLLRDNYGWDSVRLKTVIDEMIMEGFLWIDSQGEEGWTFWEPSWISK</sequence>
<dbReference type="Proteomes" id="UP000037122">
    <property type="component" value="Unassembled WGS sequence"/>
</dbReference>
<proteinExistence type="inferred from homology"/>
<dbReference type="Pfam" id="PF04157">
    <property type="entry name" value="EAP30"/>
    <property type="match status" value="1"/>
</dbReference>
<reference evidence="10" key="1">
    <citation type="journal article" date="2015" name="BMC Genomics">
        <title>Draft genome of a commonly misdiagnosed multidrug resistant pathogen Candida auris.</title>
        <authorList>
            <person name="Chatterjee S."/>
            <person name="Alampalli S.V."/>
            <person name="Nageshan R.K."/>
            <person name="Chettiar S.T."/>
            <person name="Joshi S."/>
            <person name="Tatu U.S."/>
        </authorList>
    </citation>
    <scope>NUCLEOTIDE SEQUENCE [LARGE SCALE GENOMIC DNA]</scope>
    <source>
        <strain evidence="10">6684</strain>
    </source>
</reference>
<evidence type="ECO:0000256" key="2">
    <source>
        <dbReference type="ARBA" id="ARBA00004496"/>
    </source>
</evidence>
<keyword evidence="6" id="KW-0967">Endosome</keyword>
<dbReference type="InterPro" id="IPR036388">
    <property type="entry name" value="WH-like_DNA-bd_sf"/>
</dbReference>
<dbReference type="GO" id="GO:0000814">
    <property type="term" value="C:ESCRT II complex"/>
    <property type="evidence" value="ECO:0007669"/>
    <property type="project" value="InterPro"/>
</dbReference>
<evidence type="ECO:0000256" key="4">
    <source>
        <dbReference type="ARBA" id="ARBA00022448"/>
    </source>
</evidence>
<organism evidence="9 10">
    <name type="scientific">Candidozyma auris</name>
    <name type="common">Yeast</name>
    <name type="synonym">Candida auris</name>
    <dbReference type="NCBI Taxonomy" id="498019"/>
    <lineage>
        <taxon>Eukaryota</taxon>
        <taxon>Fungi</taxon>
        <taxon>Dikarya</taxon>
        <taxon>Ascomycota</taxon>
        <taxon>Saccharomycotina</taxon>
        <taxon>Pichiomycetes</taxon>
        <taxon>Metschnikowiaceae</taxon>
        <taxon>Candidozyma</taxon>
    </lineage>
</organism>
<keyword evidence="8" id="KW-0472">Membrane</keyword>
<comment type="subcellular location">
    <subcellularLocation>
        <location evidence="2">Cytoplasm</location>
    </subcellularLocation>
    <subcellularLocation>
        <location evidence="1">Endosome membrane</location>
        <topology evidence="1">Peripheral membrane protein</topology>
    </subcellularLocation>
</comment>
<dbReference type="VEuPathDB" id="FungiDB:B9J08_002337"/>
<dbReference type="GO" id="GO:0043328">
    <property type="term" value="P:protein transport to vacuole involved in ubiquitin-dependent protein catabolic process via the multivesicular body sorting pathway"/>
    <property type="evidence" value="ECO:0007669"/>
    <property type="project" value="TreeGrafter"/>
</dbReference>
<evidence type="ECO:0000313" key="9">
    <source>
        <dbReference type="EMBL" id="KND97514.1"/>
    </source>
</evidence>
<gene>
    <name evidence="9" type="ORF">QG37_05905</name>
</gene>
<evidence type="ECO:0000256" key="5">
    <source>
        <dbReference type="ARBA" id="ARBA00022490"/>
    </source>
</evidence>
<dbReference type="VEuPathDB" id="FungiDB:CJI97_001880"/>
<dbReference type="VEuPathDB" id="FungiDB:QG37_05905"/>